<dbReference type="EMBL" id="JACHVA010000076">
    <property type="protein sequence ID" value="MBC2601790.1"/>
    <property type="molecule type" value="Genomic_DNA"/>
</dbReference>
<proteinExistence type="predicted"/>
<keyword evidence="2" id="KW-0732">Signal</keyword>
<evidence type="ECO:0000313" key="4">
    <source>
        <dbReference type="Proteomes" id="UP000525652"/>
    </source>
</evidence>
<feature type="signal peptide" evidence="2">
    <location>
        <begin position="1"/>
        <end position="17"/>
    </location>
</feature>
<reference evidence="3 4" key="1">
    <citation type="submission" date="2020-07" db="EMBL/GenBank/DDBJ databases">
        <authorList>
            <person name="Feng X."/>
        </authorList>
    </citation>
    <scope>NUCLEOTIDE SEQUENCE [LARGE SCALE GENOMIC DNA]</scope>
    <source>
        <strain evidence="3 4">JCM14086</strain>
    </source>
</reference>
<organism evidence="3 4">
    <name type="scientific">Puniceicoccus vermicola</name>
    <dbReference type="NCBI Taxonomy" id="388746"/>
    <lineage>
        <taxon>Bacteria</taxon>
        <taxon>Pseudomonadati</taxon>
        <taxon>Verrucomicrobiota</taxon>
        <taxon>Opitutia</taxon>
        <taxon>Puniceicoccales</taxon>
        <taxon>Puniceicoccaceae</taxon>
        <taxon>Puniceicoccus</taxon>
    </lineage>
</organism>
<feature type="region of interest" description="Disordered" evidence="1">
    <location>
        <begin position="22"/>
        <end position="44"/>
    </location>
</feature>
<evidence type="ECO:0008006" key="5">
    <source>
        <dbReference type="Google" id="ProtNLM"/>
    </source>
</evidence>
<evidence type="ECO:0000256" key="2">
    <source>
        <dbReference type="SAM" id="SignalP"/>
    </source>
</evidence>
<name>A0A7X1E3Q8_9BACT</name>
<protein>
    <recommendedName>
        <fullName evidence="5">Porin</fullName>
    </recommendedName>
</protein>
<feature type="chain" id="PRO_5031280688" description="Porin" evidence="2">
    <location>
        <begin position="18"/>
        <end position="359"/>
    </location>
</feature>
<comment type="caution">
    <text evidence="3">The sequence shown here is derived from an EMBL/GenBank/DDBJ whole genome shotgun (WGS) entry which is preliminary data.</text>
</comment>
<dbReference type="RefSeq" id="WP_185692497.1">
    <property type="nucleotide sequence ID" value="NZ_JACHVA010000076.1"/>
</dbReference>
<accession>A0A7X1E3Q8</accession>
<sequence>MNYQTLLIGMLLPLLLAAETTSTNETKTSTTTDPSTQDTSTTDSNSWVDDTHDWLYNTAHEKIVWFDNKFVPAGQEPLKVPPSRFRLGLYGEVDFGAADNFKLQPVIDLGTDIKLPNLERRLRVFATTKDPSALPGESPVDSNNTLRIGAARSFFKNWDTSAGVKADWPPEAFVNAQWAPTYQPGEHWTLYPNGKVFWDSDEGVGFLGAMTADYWINRWLFRQTLSAKWNKQQQDDDSDDANDPDSYLYGEDGGGYRWAATSLIGYVPKLLNEKEYGRRVNGSDVADGWGIRGRIEGDAAETLSYEMSLMRKGPLYKDYVYYVIAPKVQWEAENNWGAEYKIEIGIEMLIWGDLEHRSR</sequence>
<evidence type="ECO:0000256" key="1">
    <source>
        <dbReference type="SAM" id="MobiDB-lite"/>
    </source>
</evidence>
<dbReference type="Proteomes" id="UP000525652">
    <property type="component" value="Unassembled WGS sequence"/>
</dbReference>
<keyword evidence="4" id="KW-1185">Reference proteome</keyword>
<evidence type="ECO:0000313" key="3">
    <source>
        <dbReference type="EMBL" id="MBC2601790.1"/>
    </source>
</evidence>
<gene>
    <name evidence="3" type="ORF">H5P30_08370</name>
</gene>
<dbReference type="AlphaFoldDB" id="A0A7X1E3Q8"/>